<keyword evidence="5" id="KW-0732">Signal</keyword>
<dbReference type="InterPro" id="IPR020831">
    <property type="entry name" value="GlycerAld/Erythrose_P_DH"/>
</dbReference>
<feature type="domain" description="Glyceraldehyde 3-phosphate dehydrogenase catalytic" evidence="6">
    <location>
        <begin position="151"/>
        <end position="305"/>
    </location>
</feature>
<protein>
    <submittedName>
        <fullName evidence="7">Glyceraldehyde 3-phosphate dehydrogenase, cytosolic, putative</fullName>
    </submittedName>
</protein>
<reference evidence="7 8" key="1">
    <citation type="journal article" date="2012" name="BMC Genomics">
        <title>Comparative genomic analysis of human infective Trypanosoma cruzi lineages with the bat-restricted subspecies T. cruzi marinkellei.</title>
        <authorList>
            <person name="Franzen O."/>
            <person name="Talavera-Lopez C."/>
            <person name="Ochaya S."/>
            <person name="Butler C.E."/>
            <person name="Messenger L.A."/>
            <person name="Lewis M.D."/>
            <person name="Llewellyn M.S."/>
            <person name="Marinkelle C.J."/>
            <person name="Tyler K.M."/>
            <person name="Miles M.A."/>
            <person name="Andersson B."/>
        </authorList>
    </citation>
    <scope>NUCLEOTIDE SEQUENCE [LARGE SCALE GENOMIC DNA]</scope>
    <source>
        <strain evidence="7 8">B7</strain>
    </source>
</reference>
<dbReference type="PANTHER" id="PTHR10836:SF76">
    <property type="entry name" value="GLYCERALDEHYDE-3-PHOSPHATE DEHYDROGENASE-RELATED"/>
    <property type="match status" value="1"/>
</dbReference>
<keyword evidence="2" id="KW-0560">Oxidoreductase</keyword>
<feature type="region of interest" description="Disordered" evidence="4">
    <location>
        <begin position="41"/>
        <end position="65"/>
    </location>
</feature>
<dbReference type="OrthoDB" id="249396at2759"/>
<dbReference type="GO" id="GO:0016620">
    <property type="term" value="F:oxidoreductase activity, acting on the aldehyde or oxo group of donors, NAD or NADP as acceptor"/>
    <property type="evidence" value="ECO:0007669"/>
    <property type="project" value="InterPro"/>
</dbReference>
<evidence type="ECO:0000256" key="1">
    <source>
        <dbReference type="ARBA" id="ARBA00007406"/>
    </source>
</evidence>
<dbReference type="FunFam" id="3.30.360.10:FF:000001">
    <property type="entry name" value="Glyceraldehyde-3-phosphate dehydrogenase"/>
    <property type="match status" value="1"/>
</dbReference>
<proteinExistence type="inferred from homology"/>
<dbReference type="EMBL" id="AHKC01004937">
    <property type="protein sequence ID" value="EKF38834.1"/>
    <property type="molecule type" value="Genomic_DNA"/>
</dbReference>
<feature type="non-terminal residue" evidence="7">
    <location>
        <position position="334"/>
    </location>
</feature>
<feature type="compositionally biased region" description="Basic and acidic residues" evidence="4">
    <location>
        <begin position="50"/>
        <end position="65"/>
    </location>
</feature>
<dbReference type="SUPFAM" id="SSF55347">
    <property type="entry name" value="Glyceraldehyde-3-phosphate dehydrogenase-like, C-terminal domain"/>
    <property type="match status" value="1"/>
</dbReference>
<organism evidence="7 8">
    <name type="scientific">Trypanosoma cruzi marinkellei</name>
    <dbReference type="NCBI Taxonomy" id="85056"/>
    <lineage>
        <taxon>Eukaryota</taxon>
        <taxon>Discoba</taxon>
        <taxon>Euglenozoa</taxon>
        <taxon>Kinetoplastea</taxon>
        <taxon>Metakinetoplastina</taxon>
        <taxon>Trypanosomatida</taxon>
        <taxon>Trypanosomatidae</taxon>
        <taxon>Trypanosoma</taxon>
        <taxon>Schizotrypanum</taxon>
    </lineage>
</organism>
<dbReference type="PRINTS" id="PR00078">
    <property type="entry name" value="G3PDHDRGNASE"/>
</dbReference>
<evidence type="ECO:0000259" key="6">
    <source>
        <dbReference type="Pfam" id="PF02800"/>
    </source>
</evidence>
<gene>
    <name evidence="7" type="ORF">MOQ_000950</name>
</gene>
<dbReference type="Pfam" id="PF02800">
    <property type="entry name" value="Gp_dh_C"/>
    <property type="match status" value="1"/>
</dbReference>
<evidence type="ECO:0000256" key="4">
    <source>
        <dbReference type="SAM" id="MobiDB-lite"/>
    </source>
</evidence>
<evidence type="ECO:0000256" key="5">
    <source>
        <dbReference type="SAM" id="SignalP"/>
    </source>
</evidence>
<evidence type="ECO:0000313" key="7">
    <source>
        <dbReference type="EMBL" id="EKF38834.1"/>
    </source>
</evidence>
<keyword evidence="8" id="KW-1185">Reference proteome</keyword>
<sequence>MKRGKNRRLKKPALGTKVFLAAVLSLPLPAFSQTNAAARAPALSPGTAPAHDRYGGKAAPREKPFFRRRREDPRGLAHPLWHGVGAAVASGSTGPFLTDETARGQTPAGAKDAAVTFRPGDGTPMLVMGLNNATHKGQEIVFFASCGTGCLAPPAKVIHDKFGVVEGLMATARAATATQKTVDGPSRKDWRGAAQKTIPPATGAAKAVGKVTPALCGKLAGMAFRVPTPDVSVVDPTARLERPAACEQFRAAIKAAPEGELKGILGRTENEVVPTDMDGVALTSVFGVKAGISLNGRFVKLVSWCGGETRYFHKVLDLFAYICTLKRPPEGKPQ</sequence>
<dbReference type="Proteomes" id="UP000007350">
    <property type="component" value="Unassembled WGS sequence"/>
</dbReference>
<dbReference type="AlphaFoldDB" id="K2NM28"/>
<evidence type="ECO:0000313" key="8">
    <source>
        <dbReference type="Proteomes" id="UP000007350"/>
    </source>
</evidence>
<comment type="caution">
    <text evidence="7">The sequence shown here is derived from an EMBL/GenBank/DDBJ whole genome shotgun (WGS) entry which is preliminary data.</text>
</comment>
<feature type="region of interest" description="Disordered" evidence="4">
    <location>
        <begin position="92"/>
        <end position="111"/>
    </location>
</feature>
<name>K2NM28_TRYCR</name>
<feature type="chain" id="PRO_5003862255" evidence="5">
    <location>
        <begin position="33"/>
        <end position="334"/>
    </location>
</feature>
<dbReference type="CDD" id="cd18126">
    <property type="entry name" value="GAPDH_I_C"/>
    <property type="match status" value="1"/>
</dbReference>
<evidence type="ECO:0000256" key="3">
    <source>
        <dbReference type="ARBA" id="ARBA00023027"/>
    </source>
</evidence>
<dbReference type="Gene3D" id="3.30.360.10">
    <property type="entry name" value="Dihydrodipicolinate Reductase, domain 2"/>
    <property type="match status" value="1"/>
</dbReference>
<evidence type="ECO:0000256" key="2">
    <source>
        <dbReference type="ARBA" id="ARBA00023002"/>
    </source>
</evidence>
<dbReference type="PANTHER" id="PTHR10836">
    <property type="entry name" value="GLYCERALDEHYDE 3-PHOSPHATE DEHYDROGENASE"/>
    <property type="match status" value="1"/>
</dbReference>
<feature type="signal peptide" evidence="5">
    <location>
        <begin position="1"/>
        <end position="32"/>
    </location>
</feature>
<keyword evidence="3" id="KW-0520">NAD</keyword>
<dbReference type="SUPFAM" id="SSF51735">
    <property type="entry name" value="NAD(P)-binding Rossmann-fold domains"/>
    <property type="match status" value="1"/>
</dbReference>
<accession>K2NM28</accession>
<dbReference type="InterPro" id="IPR020829">
    <property type="entry name" value="GlycerAld_3-P_DH_cat"/>
</dbReference>
<comment type="similarity">
    <text evidence="1">Belongs to the glyceraldehyde-3-phosphate dehydrogenase family.</text>
</comment>
<dbReference type="InterPro" id="IPR036291">
    <property type="entry name" value="NAD(P)-bd_dom_sf"/>
</dbReference>